<feature type="transmembrane region" description="Helical" evidence="1">
    <location>
        <begin position="32"/>
        <end position="51"/>
    </location>
</feature>
<dbReference type="Gramene" id="ERN03014">
    <property type="protein sequence ID" value="ERN03014"/>
    <property type="gene ID" value="AMTR_s00207p00029610"/>
</dbReference>
<keyword evidence="1" id="KW-1133">Transmembrane helix</keyword>
<keyword evidence="3" id="KW-1185">Reference proteome</keyword>
<dbReference type="Proteomes" id="UP000017836">
    <property type="component" value="Unassembled WGS sequence"/>
</dbReference>
<sequence length="106" mass="12471">MYNESWLRSREFEFELELLRPFLPFEEAELEMLATSLVILTLSLFSNYAPLLRLSSILRRRSMLVPVSFLCFLAMLDDSPFSTVDFLNMGWAPRRPYDTHALLVFD</sequence>
<dbReference type="AlphaFoldDB" id="W1P5P5"/>
<evidence type="ECO:0000313" key="2">
    <source>
        <dbReference type="EMBL" id="ERN03014.1"/>
    </source>
</evidence>
<keyword evidence="1" id="KW-0812">Transmembrane</keyword>
<protein>
    <submittedName>
        <fullName evidence="2">Uncharacterized protein</fullName>
    </submittedName>
</protein>
<evidence type="ECO:0000313" key="3">
    <source>
        <dbReference type="Proteomes" id="UP000017836"/>
    </source>
</evidence>
<evidence type="ECO:0000256" key="1">
    <source>
        <dbReference type="SAM" id="Phobius"/>
    </source>
</evidence>
<proteinExistence type="predicted"/>
<dbReference type="EMBL" id="KI394426">
    <property type="protein sequence ID" value="ERN03014.1"/>
    <property type="molecule type" value="Genomic_DNA"/>
</dbReference>
<dbReference type="HOGENOM" id="CLU_2226819_0_0_1"/>
<gene>
    <name evidence="2" type="ORF">AMTR_s00207p00029610</name>
</gene>
<reference evidence="3" key="1">
    <citation type="journal article" date="2013" name="Science">
        <title>The Amborella genome and the evolution of flowering plants.</title>
        <authorList>
            <consortium name="Amborella Genome Project"/>
        </authorList>
    </citation>
    <scope>NUCLEOTIDE SEQUENCE [LARGE SCALE GENOMIC DNA]</scope>
</reference>
<keyword evidence="1" id="KW-0472">Membrane</keyword>
<name>W1P5P5_AMBTC</name>
<organism evidence="2 3">
    <name type="scientific">Amborella trichopoda</name>
    <dbReference type="NCBI Taxonomy" id="13333"/>
    <lineage>
        <taxon>Eukaryota</taxon>
        <taxon>Viridiplantae</taxon>
        <taxon>Streptophyta</taxon>
        <taxon>Embryophyta</taxon>
        <taxon>Tracheophyta</taxon>
        <taxon>Spermatophyta</taxon>
        <taxon>Magnoliopsida</taxon>
        <taxon>Amborellales</taxon>
        <taxon>Amborellaceae</taxon>
        <taxon>Amborella</taxon>
    </lineage>
</organism>
<accession>W1P5P5</accession>